<dbReference type="GeneID" id="72714247"/>
<dbReference type="RefSeq" id="WP_008583199.1">
    <property type="nucleotide sequence ID" value="NZ_AOJO01000031.1"/>
</dbReference>
<proteinExistence type="predicted"/>
<dbReference type="Proteomes" id="UP000011689">
    <property type="component" value="Unassembled WGS sequence"/>
</dbReference>
<sequence length="61" mass="6680">MAQSPNLFRNPLFRWGLPAMTTAMIVAIAFLVVEDQTLRLAMLAVAAVDLLVTPQILKRAA</sequence>
<name>M0FBT6_9EURY</name>
<gene>
    <name evidence="2" type="ORF">C467_06709</name>
</gene>
<evidence type="ECO:0000313" key="2">
    <source>
        <dbReference type="EMBL" id="ELZ57420.1"/>
    </source>
</evidence>
<comment type="caution">
    <text evidence="2">The sequence shown here is derived from an EMBL/GenBank/DDBJ whole genome shotgun (WGS) entry which is preliminary data.</text>
</comment>
<dbReference type="EMBL" id="AOJO01000031">
    <property type="protein sequence ID" value="ELZ57420.1"/>
    <property type="molecule type" value="Genomic_DNA"/>
</dbReference>
<evidence type="ECO:0000256" key="1">
    <source>
        <dbReference type="SAM" id="Phobius"/>
    </source>
</evidence>
<organism evidence="2 3">
    <name type="scientific">Halorubrum hochstenium ATCC 700873</name>
    <dbReference type="NCBI Taxonomy" id="1227481"/>
    <lineage>
        <taxon>Archaea</taxon>
        <taxon>Methanobacteriati</taxon>
        <taxon>Methanobacteriota</taxon>
        <taxon>Stenosarchaea group</taxon>
        <taxon>Halobacteria</taxon>
        <taxon>Halobacteriales</taxon>
        <taxon>Haloferacaceae</taxon>
        <taxon>Halorubrum</taxon>
    </lineage>
</organism>
<keyword evidence="3" id="KW-1185">Reference proteome</keyword>
<dbReference type="AlphaFoldDB" id="M0FBT6"/>
<feature type="transmembrane region" description="Helical" evidence="1">
    <location>
        <begin position="12"/>
        <end position="32"/>
    </location>
</feature>
<dbReference type="OrthoDB" id="328971at2157"/>
<accession>M0FBT6</accession>
<keyword evidence="1" id="KW-1133">Transmembrane helix</keyword>
<reference evidence="2 3" key="1">
    <citation type="journal article" date="2014" name="PLoS Genet.">
        <title>Phylogenetically driven sequencing of extremely halophilic archaea reveals strategies for static and dynamic osmo-response.</title>
        <authorList>
            <person name="Becker E.A."/>
            <person name="Seitzer P.M."/>
            <person name="Tritt A."/>
            <person name="Larsen D."/>
            <person name="Krusor M."/>
            <person name="Yao A.I."/>
            <person name="Wu D."/>
            <person name="Madern D."/>
            <person name="Eisen J.A."/>
            <person name="Darling A.E."/>
            <person name="Facciotti M.T."/>
        </authorList>
    </citation>
    <scope>NUCLEOTIDE SEQUENCE [LARGE SCALE GENOMIC DNA]</scope>
    <source>
        <strain evidence="2 3">ATCC 700873</strain>
    </source>
</reference>
<keyword evidence="1" id="KW-0812">Transmembrane</keyword>
<protein>
    <submittedName>
        <fullName evidence="2">Uncharacterized protein</fullName>
    </submittedName>
</protein>
<keyword evidence="1" id="KW-0472">Membrane</keyword>
<evidence type="ECO:0000313" key="3">
    <source>
        <dbReference type="Proteomes" id="UP000011689"/>
    </source>
</evidence>